<feature type="transmembrane region" description="Helical" evidence="12">
    <location>
        <begin position="265"/>
        <end position="286"/>
    </location>
</feature>
<evidence type="ECO:0000256" key="2">
    <source>
        <dbReference type="ARBA" id="ARBA00007543"/>
    </source>
</evidence>
<gene>
    <name evidence="13" type="primary">cydB</name>
    <name evidence="13" type="ORF">NCTC11632_00314</name>
</gene>
<dbReference type="GO" id="GO:0009055">
    <property type="term" value="F:electron transfer activity"/>
    <property type="evidence" value="ECO:0007669"/>
    <property type="project" value="TreeGrafter"/>
</dbReference>
<proteinExistence type="inferred from homology"/>
<evidence type="ECO:0000256" key="3">
    <source>
        <dbReference type="ARBA" id="ARBA00022448"/>
    </source>
</evidence>
<dbReference type="InterPro" id="IPR003317">
    <property type="entry name" value="Cyt-d_oxidase_su2"/>
</dbReference>
<feature type="transmembrane region" description="Helical" evidence="12">
    <location>
        <begin position="83"/>
        <end position="104"/>
    </location>
</feature>
<evidence type="ECO:0000256" key="4">
    <source>
        <dbReference type="ARBA" id="ARBA00022475"/>
    </source>
</evidence>
<keyword evidence="3" id="KW-0813">Transport</keyword>
<feature type="transmembrane region" description="Helical" evidence="12">
    <location>
        <begin position="183"/>
        <end position="204"/>
    </location>
</feature>
<evidence type="ECO:0000256" key="7">
    <source>
        <dbReference type="ARBA" id="ARBA00022723"/>
    </source>
</evidence>
<dbReference type="EMBL" id="UGTF01000002">
    <property type="protein sequence ID" value="SUB88251.1"/>
    <property type="molecule type" value="Genomic_DNA"/>
</dbReference>
<sequence>MDYSLMQEYWWFLISLLGALLVFLLFVQGGQSLIFSLGKEPMDRKMLVNSTGRKWEFTFTTLVTFGGAFFASFPLFYSTSFGGAYWVWMLVLLCFVIQAVSYEYQNKHGNVWGSKTYQVFLFLNGVLGPLLLGVAVSTFFTGSYFTVNKASILDLTGGSQVISQWVPYKGFMLHGLEAVFNPWNLVLGVAVFFLSRTTALLYFINNINDVRLHTEANRRLIKNAGAFLVFFVAYIGFLLTTKGFAVDPATGTVSMESFKYLNNFLQMPVVSALFLIGVVLVLFGIGKTVMNKNFTKGIWFEGTGVVLTVLALFLVAGWNNTSYYPSLHDLQSSLTIRNSSSSPFTLKAMSIVSLLIPFVLAYIFYAWRALDLRKITKQEMSDSSKASY</sequence>
<evidence type="ECO:0000256" key="11">
    <source>
        <dbReference type="ARBA" id="ARBA00023136"/>
    </source>
</evidence>
<evidence type="ECO:0000313" key="13">
    <source>
        <dbReference type="EMBL" id="SUB88251.1"/>
    </source>
</evidence>
<keyword evidence="7" id="KW-0479">Metal-binding</keyword>
<dbReference type="GO" id="GO:0005886">
    <property type="term" value="C:plasma membrane"/>
    <property type="evidence" value="ECO:0007669"/>
    <property type="project" value="UniProtKB-SubCell"/>
</dbReference>
<dbReference type="RefSeq" id="WP_115096478.1">
    <property type="nucleotide sequence ID" value="NZ_UGTF01000002.1"/>
</dbReference>
<dbReference type="GO" id="GO:0016682">
    <property type="term" value="F:oxidoreductase activity, acting on diphenols and related substances as donors, oxygen as acceptor"/>
    <property type="evidence" value="ECO:0007669"/>
    <property type="project" value="TreeGrafter"/>
</dbReference>
<dbReference type="PANTHER" id="PTHR43141:SF5">
    <property type="entry name" value="CYTOCHROME BD-I UBIQUINOL OXIDASE SUBUNIT 2"/>
    <property type="match status" value="1"/>
</dbReference>
<feature type="transmembrane region" description="Helical" evidence="12">
    <location>
        <begin position="225"/>
        <end position="245"/>
    </location>
</feature>
<dbReference type="GO" id="GO:0046872">
    <property type="term" value="F:metal ion binding"/>
    <property type="evidence" value="ECO:0007669"/>
    <property type="project" value="UniProtKB-KW"/>
</dbReference>
<keyword evidence="4" id="KW-1003">Cell membrane</keyword>
<evidence type="ECO:0000256" key="9">
    <source>
        <dbReference type="ARBA" id="ARBA00022989"/>
    </source>
</evidence>
<dbReference type="AlphaFoldDB" id="A0A379E7F1"/>
<evidence type="ECO:0000313" key="14">
    <source>
        <dbReference type="Proteomes" id="UP000254156"/>
    </source>
</evidence>
<dbReference type="EC" id="1.10.3.-" evidence="13"/>
<feature type="transmembrane region" description="Helical" evidence="12">
    <location>
        <begin position="57"/>
        <end position="77"/>
    </location>
</feature>
<evidence type="ECO:0000256" key="5">
    <source>
        <dbReference type="ARBA" id="ARBA00022617"/>
    </source>
</evidence>
<keyword evidence="13" id="KW-0560">Oxidoreductase</keyword>
<keyword evidence="6 12" id="KW-0812">Transmembrane</keyword>
<comment type="similarity">
    <text evidence="2">Belongs to the cytochrome ubiquinol oxidase subunit 2 family.</text>
</comment>
<evidence type="ECO:0000256" key="12">
    <source>
        <dbReference type="SAM" id="Phobius"/>
    </source>
</evidence>
<keyword evidence="8" id="KW-0249">Electron transport</keyword>
<dbReference type="GO" id="GO:0019646">
    <property type="term" value="P:aerobic electron transport chain"/>
    <property type="evidence" value="ECO:0007669"/>
    <property type="project" value="TreeGrafter"/>
</dbReference>
<dbReference type="Pfam" id="PF02322">
    <property type="entry name" value="Cyt_bd_oxida_II"/>
    <property type="match status" value="1"/>
</dbReference>
<keyword evidence="9 12" id="KW-1133">Transmembrane helix</keyword>
<feature type="transmembrane region" description="Helical" evidence="12">
    <location>
        <begin position="12"/>
        <end position="37"/>
    </location>
</feature>
<name>A0A379E7F1_9PORP</name>
<protein>
    <submittedName>
        <fullName evidence="13">Cytochrome d ubiquinol oxidase subunit 2</fullName>
        <ecNumber evidence="13">1.10.3.-</ecNumber>
    </submittedName>
</protein>
<feature type="transmembrane region" description="Helical" evidence="12">
    <location>
        <begin position="116"/>
        <end position="140"/>
    </location>
</feature>
<keyword evidence="10" id="KW-0408">Iron</keyword>
<evidence type="ECO:0000256" key="6">
    <source>
        <dbReference type="ARBA" id="ARBA00022692"/>
    </source>
</evidence>
<evidence type="ECO:0000256" key="1">
    <source>
        <dbReference type="ARBA" id="ARBA00004651"/>
    </source>
</evidence>
<organism evidence="13 14">
    <name type="scientific">Porphyromonas macacae</name>
    <dbReference type="NCBI Taxonomy" id="28115"/>
    <lineage>
        <taxon>Bacteria</taxon>
        <taxon>Pseudomonadati</taxon>
        <taxon>Bacteroidota</taxon>
        <taxon>Bacteroidia</taxon>
        <taxon>Bacteroidales</taxon>
        <taxon>Porphyromonadaceae</taxon>
        <taxon>Porphyromonas</taxon>
    </lineage>
</organism>
<dbReference type="PANTHER" id="PTHR43141">
    <property type="entry name" value="CYTOCHROME BD2 SUBUNIT II"/>
    <property type="match status" value="1"/>
</dbReference>
<evidence type="ECO:0000256" key="10">
    <source>
        <dbReference type="ARBA" id="ARBA00023004"/>
    </source>
</evidence>
<keyword evidence="11 12" id="KW-0472">Membrane</keyword>
<accession>A0A379E7F1</accession>
<evidence type="ECO:0000256" key="8">
    <source>
        <dbReference type="ARBA" id="ARBA00022982"/>
    </source>
</evidence>
<keyword evidence="5" id="KW-0349">Heme</keyword>
<dbReference type="Proteomes" id="UP000254156">
    <property type="component" value="Unassembled WGS sequence"/>
</dbReference>
<reference evidence="13 14" key="1">
    <citation type="submission" date="2018-06" db="EMBL/GenBank/DDBJ databases">
        <authorList>
            <consortium name="Pathogen Informatics"/>
            <person name="Doyle S."/>
        </authorList>
    </citation>
    <scope>NUCLEOTIDE SEQUENCE [LARGE SCALE GENOMIC DNA]</scope>
    <source>
        <strain evidence="13 14">NCTC11632</strain>
    </source>
</reference>
<feature type="transmembrane region" description="Helical" evidence="12">
    <location>
        <begin position="348"/>
        <end position="367"/>
    </location>
</feature>
<feature type="transmembrane region" description="Helical" evidence="12">
    <location>
        <begin position="298"/>
        <end position="318"/>
    </location>
</feature>
<comment type="subcellular location">
    <subcellularLocation>
        <location evidence="1">Cell membrane</location>
        <topology evidence="1">Multi-pass membrane protein</topology>
    </subcellularLocation>
</comment>
<dbReference type="GO" id="GO:0070069">
    <property type="term" value="C:cytochrome complex"/>
    <property type="evidence" value="ECO:0007669"/>
    <property type="project" value="TreeGrafter"/>
</dbReference>